<dbReference type="Proteomes" id="UP000055048">
    <property type="component" value="Unassembled WGS sequence"/>
</dbReference>
<keyword evidence="8" id="KW-1015">Disulfide bond</keyword>
<dbReference type="GO" id="GO:0015179">
    <property type="term" value="F:L-amino acid transmembrane transporter activity"/>
    <property type="evidence" value="ECO:0007669"/>
    <property type="project" value="TreeGrafter"/>
</dbReference>
<dbReference type="EMBL" id="JYDJ01000059">
    <property type="protein sequence ID" value="KRX46359.1"/>
    <property type="molecule type" value="Genomic_DNA"/>
</dbReference>
<keyword evidence="5 9" id="KW-1133">Transmembrane helix</keyword>
<evidence type="ECO:0000256" key="3">
    <source>
        <dbReference type="ARBA" id="ARBA00022692"/>
    </source>
</evidence>
<accession>A0A0V0U612</accession>
<dbReference type="PRINTS" id="PR00176">
    <property type="entry name" value="NANEUSMPORT"/>
</dbReference>
<feature type="disulfide bond" evidence="8">
    <location>
        <begin position="171"/>
        <end position="180"/>
    </location>
</feature>
<keyword evidence="2" id="KW-0813">Transport</keyword>
<comment type="caution">
    <text evidence="10">The sequence shown here is derived from an EMBL/GenBank/DDBJ whole genome shotgun (WGS) entry which is preliminary data.</text>
</comment>
<feature type="transmembrane region" description="Helical" evidence="9">
    <location>
        <begin position="296"/>
        <end position="317"/>
    </location>
</feature>
<dbReference type="PANTHER" id="PTHR11616">
    <property type="entry name" value="SODIUM/CHLORIDE DEPENDENT TRANSPORTER"/>
    <property type="match status" value="1"/>
</dbReference>
<keyword evidence="3 9" id="KW-0812">Transmembrane</keyword>
<name>A0A0V0U612_9BILA</name>
<gene>
    <name evidence="10" type="primary">ine</name>
    <name evidence="10" type="ORF">T05_13761</name>
</gene>
<dbReference type="GO" id="GO:0089718">
    <property type="term" value="P:amino acid import across plasma membrane"/>
    <property type="evidence" value="ECO:0007669"/>
    <property type="project" value="TreeGrafter"/>
</dbReference>
<organism evidence="10 11">
    <name type="scientific">Trichinella murrelli</name>
    <dbReference type="NCBI Taxonomy" id="144512"/>
    <lineage>
        <taxon>Eukaryota</taxon>
        <taxon>Metazoa</taxon>
        <taxon>Ecdysozoa</taxon>
        <taxon>Nematoda</taxon>
        <taxon>Enoplea</taxon>
        <taxon>Dorylaimia</taxon>
        <taxon>Trichinellida</taxon>
        <taxon>Trichinellidae</taxon>
        <taxon>Trichinella</taxon>
    </lineage>
</organism>
<comment type="subcellular location">
    <subcellularLocation>
        <location evidence="1">Membrane</location>
        <topology evidence="1">Multi-pass membrane protein</topology>
    </subcellularLocation>
</comment>
<feature type="transmembrane region" description="Helical" evidence="9">
    <location>
        <begin position="83"/>
        <end position="106"/>
    </location>
</feature>
<protein>
    <submittedName>
        <fullName evidence="10">Sodium-and chloride-dependent GABA transporter ine</fullName>
    </submittedName>
</protein>
<evidence type="ECO:0000256" key="2">
    <source>
        <dbReference type="ARBA" id="ARBA00022448"/>
    </source>
</evidence>
<feature type="transmembrane region" description="Helical" evidence="9">
    <location>
        <begin position="387"/>
        <end position="409"/>
    </location>
</feature>
<sequence length="641" mass="71689">MMPAFKLQQWIFQVEKSPAALELQAEPSKLNTEYRMSSAFIIEEWRDLWSYKGDFVITCFAYVFSQSSLLSLPKLFIENGGGAFAIAYLVSLLFCCLPLIMMELSIGQQCASAPPKSLFNICPLLAGVGSAFILYSLVISSLLASYVSYILSFLVHLFTNIEEANPPWALCSSEWSTVPCVDNLAINNSGQTSLNNVKEFFDLSVLNVTTRIEESGDLQWMLISGIAGSWILVFLALFLGVKWLGKVCYFTFIIPLLLLLTLLVKSLSSNGANHLLQDVFETDWNALLKVETWVQAFAQSLYGTGLCFGAYITLGSFNKRNNNVFGDGLLIIVIHTALSALGFVTLSAMLGIFKSKFSIPSSVVLTDGFSQILNLLASASHFDQPQLWSTLVLMLFLFLFLNILYILMLNVQTSIEDAIGDSAAKFFPRFGISFATCCIGFVASLGYASQAGFYASQLMMKFIDLLCPWTLLAFELFAVAWLYCAHLLARDTSRLISNKPSKFLLFPFFELLYILPAVPIFIIVIKMWNYNFRDILKDNQASPWMELVGWSVSTVILLPIIIGMLYCTVKTCIHGPGFTLWEKFKYTILSPIRYEVPKVVSVPRYSSTAPGYVLLPHAPLAEPEQFNDIYSDRQQTRVSKI</sequence>
<keyword evidence="11" id="KW-1185">Reference proteome</keyword>
<feature type="transmembrane region" description="Helical" evidence="9">
    <location>
        <begin position="430"/>
        <end position="450"/>
    </location>
</feature>
<keyword evidence="7" id="KW-0479">Metal-binding</keyword>
<keyword evidence="6 9" id="KW-0472">Membrane</keyword>
<evidence type="ECO:0000256" key="1">
    <source>
        <dbReference type="ARBA" id="ARBA00004141"/>
    </source>
</evidence>
<keyword evidence="7" id="KW-0915">Sodium</keyword>
<feature type="transmembrane region" description="Helical" evidence="9">
    <location>
        <begin position="503"/>
        <end position="528"/>
    </location>
</feature>
<evidence type="ECO:0000256" key="5">
    <source>
        <dbReference type="ARBA" id="ARBA00022989"/>
    </source>
</evidence>
<feature type="transmembrane region" description="Helical" evidence="9">
    <location>
        <begin position="55"/>
        <end position="77"/>
    </location>
</feature>
<proteinExistence type="predicted"/>
<dbReference type="AlphaFoldDB" id="A0A0V0U612"/>
<keyword evidence="4" id="KW-0769">Symport</keyword>
<dbReference type="InterPro" id="IPR000175">
    <property type="entry name" value="Na/ntran_symport"/>
</dbReference>
<dbReference type="PANTHER" id="PTHR11616:SF295">
    <property type="entry name" value="SODIUM: NEUROTRANSMITTER SYMPORTER FAMILY"/>
    <property type="match status" value="1"/>
</dbReference>
<reference evidence="10 11" key="1">
    <citation type="submission" date="2015-01" db="EMBL/GenBank/DDBJ databases">
        <title>Evolution of Trichinella species and genotypes.</title>
        <authorList>
            <person name="Korhonen P.K."/>
            <person name="Edoardo P."/>
            <person name="Giuseppe L.R."/>
            <person name="Gasser R.B."/>
        </authorList>
    </citation>
    <scope>NUCLEOTIDE SEQUENCE [LARGE SCALE GENOMIC DNA]</scope>
    <source>
        <strain evidence="10">ISS417</strain>
    </source>
</reference>
<dbReference type="OrthoDB" id="6581954at2759"/>
<dbReference type="GO" id="GO:0046872">
    <property type="term" value="F:metal ion binding"/>
    <property type="evidence" value="ECO:0007669"/>
    <property type="project" value="UniProtKB-KW"/>
</dbReference>
<evidence type="ECO:0000313" key="11">
    <source>
        <dbReference type="Proteomes" id="UP000055048"/>
    </source>
</evidence>
<evidence type="ECO:0000256" key="6">
    <source>
        <dbReference type="ARBA" id="ARBA00023136"/>
    </source>
</evidence>
<dbReference type="GO" id="GO:0005886">
    <property type="term" value="C:plasma membrane"/>
    <property type="evidence" value="ECO:0007669"/>
    <property type="project" value="TreeGrafter"/>
</dbReference>
<dbReference type="Pfam" id="PF00209">
    <property type="entry name" value="SNF"/>
    <property type="match status" value="1"/>
</dbReference>
<dbReference type="SUPFAM" id="SSF161070">
    <property type="entry name" value="SNF-like"/>
    <property type="match status" value="1"/>
</dbReference>
<evidence type="ECO:0000256" key="4">
    <source>
        <dbReference type="ARBA" id="ARBA00022847"/>
    </source>
</evidence>
<feature type="transmembrane region" description="Helical" evidence="9">
    <location>
        <begin position="220"/>
        <end position="240"/>
    </location>
</feature>
<feature type="binding site" evidence="7">
    <location>
        <position position="399"/>
    </location>
    <ligand>
        <name>Na(+)</name>
        <dbReference type="ChEBI" id="CHEBI:29101"/>
        <label>1</label>
    </ligand>
</feature>
<dbReference type="PROSITE" id="PS50267">
    <property type="entry name" value="NA_NEUROTRAN_SYMP_3"/>
    <property type="match status" value="1"/>
</dbReference>
<evidence type="ECO:0000256" key="7">
    <source>
        <dbReference type="PIRSR" id="PIRSR600175-1"/>
    </source>
</evidence>
<feature type="transmembrane region" description="Helical" evidence="9">
    <location>
        <begin position="548"/>
        <end position="569"/>
    </location>
</feature>
<feature type="transmembrane region" description="Helical" evidence="9">
    <location>
        <begin position="329"/>
        <end position="353"/>
    </location>
</feature>
<dbReference type="STRING" id="144512.A0A0V0U612"/>
<evidence type="ECO:0000313" key="10">
    <source>
        <dbReference type="EMBL" id="KRX46359.1"/>
    </source>
</evidence>
<evidence type="ECO:0000256" key="8">
    <source>
        <dbReference type="PIRSR" id="PIRSR600175-2"/>
    </source>
</evidence>
<feature type="transmembrane region" description="Helical" evidence="9">
    <location>
        <begin position="247"/>
        <end position="267"/>
    </location>
</feature>
<dbReference type="InterPro" id="IPR037272">
    <property type="entry name" value="SNS_sf"/>
</dbReference>
<feature type="transmembrane region" description="Helical" evidence="9">
    <location>
        <begin position="462"/>
        <end position="483"/>
    </location>
</feature>
<dbReference type="GO" id="GO:0005283">
    <property type="term" value="F:amino acid:sodium symporter activity"/>
    <property type="evidence" value="ECO:0007669"/>
    <property type="project" value="TreeGrafter"/>
</dbReference>
<feature type="transmembrane region" description="Helical" evidence="9">
    <location>
        <begin position="118"/>
        <end position="151"/>
    </location>
</feature>
<evidence type="ECO:0000256" key="9">
    <source>
        <dbReference type="SAM" id="Phobius"/>
    </source>
</evidence>